<accession>A0A5C6BEV5</accession>
<dbReference type="AlphaFoldDB" id="A0A5C6BEV5"/>
<dbReference type="EMBL" id="SJPU01000006">
    <property type="protein sequence ID" value="TWU09826.1"/>
    <property type="molecule type" value="Genomic_DNA"/>
</dbReference>
<protein>
    <submittedName>
        <fullName evidence="1">Uncharacterized protein</fullName>
    </submittedName>
</protein>
<gene>
    <name evidence="1" type="ORF">Poly21_53710</name>
</gene>
<name>A0A5C6BEV5_9BACT</name>
<dbReference type="Proteomes" id="UP000319908">
    <property type="component" value="Unassembled WGS sequence"/>
</dbReference>
<proteinExistence type="predicted"/>
<evidence type="ECO:0000313" key="1">
    <source>
        <dbReference type="EMBL" id="TWU09826.1"/>
    </source>
</evidence>
<evidence type="ECO:0000313" key="2">
    <source>
        <dbReference type="Proteomes" id="UP000319908"/>
    </source>
</evidence>
<sequence length="58" mass="6353">MTKPGGRMPPGDPEKITGRGLNRLVHLPILGARSRAAIESYQCHVKIEMTVPVKSIML</sequence>
<comment type="caution">
    <text evidence="1">The sequence shown here is derived from an EMBL/GenBank/DDBJ whole genome shotgun (WGS) entry which is preliminary data.</text>
</comment>
<organism evidence="1 2">
    <name type="scientific">Allorhodopirellula heiligendammensis</name>
    <dbReference type="NCBI Taxonomy" id="2714739"/>
    <lineage>
        <taxon>Bacteria</taxon>
        <taxon>Pseudomonadati</taxon>
        <taxon>Planctomycetota</taxon>
        <taxon>Planctomycetia</taxon>
        <taxon>Pirellulales</taxon>
        <taxon>Pirellulaceae</taxon>
        <taxon>Allorhodopirellula</taxon>
    </lineage>
</organism>
<reference evidence="1 2" key="1">
    <citation type="journal article" date="2020" name="Antonie Van Leeuwenhoek">
        <title>Rhodopirellula heiligendammensis sp. nov., Rhodopirellula pilleata sp. nov., and Rhodopirellula solitaria sp. nov. isolated from natural or artificial marine surfaces in Northern Germany and California, USA, and emended description of the genus Rhodopirellula.</title>
        <authorList>
            <person name="Kallscheuer N."/>
            <person name="Wiegand S."/>
            <person name="Jogler M."/>
            <person name="Boedeker C."/>
            <person name="Peeters S.H."/>
            <person name="Rast P."/>
            <person name="Heuer A."/>
            <person name="Jetten M.S.M."/>
            <person name="Rohde M."/>
            <person name="Jogler C."/>
        </authorList>
    </citation>
    <scope>NUCLEOTIDE SEQUENCE [LARGE SCALE GENOMIC DNA]</scope>
    <source>
        <strain evidence="1 2">Poly21</strain>
    </source>
</reference>
<keyword evidence="2" id="KW-1185">Reference proteome</keyword>